<keyword evidence="3" id="KW-0813">Transport</keyword>
<evidence type="ECO:0000256" key="9">
    <source>
        <dbReference type="ARBA" id="ARBA00023065"/>
    </source>
</evidence>
<evidence type="ECO:0000256" key="6">
    <source>
        <dbReference type="ARBA" id="ARBA00022847"/>
    </source>
</evidence>
<feature type="transmembrane region" description="Helical" evidence="15">
    <location>
        <begin position="243"/>
        <end position="262"/>
    </location>
</feature>
<dbReference type="GO" id="GO:0006814">
    <property type="term" value="P:sodium ion transport"/>
    <property type="evidence" value="ECO:0007669"/>
    <property type="project" value="UniProtKB-KW"/>
</dbReference>
<gene>
    <name evidence="16" type="ORF">LG943_18735</name>
</gene>
<keyword evidence="17" id="KW-1185">Reference proteome</keyword>
<comment type="catalytic activity">
    <reaction evidence="12">
        <text>L-proline(in) + Na(+)(in) = L-proline(out) + Na(+)(out)</text>
        <dbReference type="Rhea" id="RHEA:28967"/>
        <dbReference type="ChEBI" id="CHEBI:29101"/>
        <dbReference type="ChEBI" id="CHEBI:60039"/>
    </reaction>
</comment>
<evidence type="ECO:0000256" key="1">
    <source>
        <dbReference type="ARBA" id="ARBA00004651"/>
    </source>
</evidence>
<evidence type="ECO:0000256" key="3">
    <source>
        <dbReference type="ARBA" id="ARBA00022448"/>
    </source>
</evidence>
<dbReference type="PANTHER" id="PTHR48086:SF3">
    <property type="entry name" value="SODIUM_PROLINE SYMPORTER"/>
    <property type="match status" value="1"/>
</dbReference>
<feature type="transmembrane region" description="Helical" evidence="15">
    <location>
        <begin position="6"/>
        <end position="30"/>
    </location>
</feature>
<evidence type="ECO:0000256" key="12">
    <source>
        <dbReference type="ARBA" id="ARBA00033708"/>
    </source>
</evidence>
<evidence type="ECO:0000256" key="5">
    <source>
        <dbReference type="ARBA" id="ARBA00022692"/>
    </source>
</evidence>
<feature type="transmembrane region" description="Helical" evidence="15">
    <location>
        <begin position="324"/>
        <end position="357"/>
    </location>
</feature>
<feature type="transmembrane region" description="Helical" evidence="15">
    <location>
        <begin position="283"/>
        <end position="304"/>
    </location>
</feature>
<dbReference type="CDD" id="cd10322">
    <property type="entry name" value="SLC5sbd"/>
    <property type="match status" value="1"/>
</dbReference>
<feature type="transmembrane region" description="Helical" evidence="15">
    <location>
        <begin position="435"/>
        <end position="455"/>
    </location>
</feature>
<feature type="transmembrane region" description="Helical" evidence="15">
    <location>
        <begin position="404"/>
        <end position="428"/>
    </location>
</feature>
<feature type="transmembrane region" description="Helical" evidence="15">
    <location>
        <begin position="197"/>
        <end position="216"/>
    </location>
</feature>
<keyword evidence="8" id="KW-0915">Sodium</keyword>
<reference evidence="16" key="1">
    <citation type="submission" date="2021-10" db="EMBL/GenBank/DDBJ databases">
        <title>Streptomonospora sp. nov., isolated from mangrove soil.</title>
        <authorList>
            <person name="Chen X."/>
            <person name="Ge X."/>
            <person name="Liu W."/>
        </authorList>
    </citation>
    <scope>NUCLEOTIDE SEQUENCE</scope>
    <source>
        <strain evidence="16">S1-112</strain>
    </source>
</reference>
<keyword evidence="6" id="KW-0769">Symport</keyword>
<keyword evidence="10 15" id="KW-0472">Membrane</keyword>
<evidence type="ECO:0000256" key="14">
    <source>
        <dbReference type="SAM" id="MobiDB-lite"/>
    </source>
</evidence>
<dbReference type="RefSeq" id="WP_270073593.1">
    <property type="nucleotide sequence ID" value="NZ_JAJAQC010000033.1"/>
</dbReference>
<feature type="transmembrane region" description="Helical" evidence="15">
    <location>
        <begin position="166"/>
        <end position="185"/>
    </location>
</feature>
<dbReference type="InterPro" id="IPR001734">
    <property type="entry name" value="Na/solute_symporter"/>
</dbReference>
<protein>
    <submittedName>
        <fullName evidence="16">Sodium:solute symporter family protein</fullName>
    </submittedName>
</protein>
<keyword evidence="11" id="KW-0739">Sodium transport</keyword>
<dbReference type="GO" id="GO:0005886">
    <property type="term" value="C:plasma membrane"/>
    <property type="evidence" value="ECO:0007669"/>
    <property type="project" value="UniProtKB-SubCell"/>
</dbReference>
<evidence type="ECO:0000256" key="10">
    <source>
        <dbReference type="ARBA" id="ARBA00023136"/>
    </source>
</evidence>
<accession>A0A9X3NNP8</accession>
<feature type="compositionally biased region" description="Basic and acidic residues" evidence="14">
    <location>
        <begin position="501"/>
        <end position="522"/>
    </location>
</feature>
<keyword evidence="7 15" id="KW-1133">Transmembrane helix</keyword>
<feature type="transmembrane region" description="Helical" evidence="15">
    <location>
        <begin position="461"/>
        <end position="481"/>
    </location>
</feature>
<evidence type="ECO:0000256" key="4">
    <source>
        <dbReference type="ARBA" id="ARBA00022475"/>
    </source>
</evidence>
<dbReference type="InterPro" id="IPR038377">
    <property type="entry name" value="Na/Glc_symporter_sf"/>
</dbReference>
<dbReference type="Gene3D" id="1.20.1730.10">
    <property type="entry name" value="Sodium/glucose cotransporter"/>
    <property type="match status" value="1"/>
</dbReference>
<organism evidence="16 17">
    <name type="scientific">Streptomonospora mangrovi</name>
    <dbReference type="NCBI Taxonomy" id="2883123"/>
    <lineage>
        <taxon>Bacteria</taxon>
        <taxon>Bacillati</taxon>
        <taxon>Actinomycetota</taxon>
        <taxon>Actinomycetes</taxon>
        <taxon>Streptosporangiales</taxon>
        <taxon>Nocardiopsidaceae</taxon>
        <taxon>Streptomonospora</taxon>
    </lineage>
</organism>
<dbReference type="Pfam" id="PF00474">
    <property type="entry name" value="SSF"/>
    <property type="match status" value="1"/>
</dbReference>
<dbReference type="PANTHER" id="PTHR48086">
    <property type="entry name" value="SODIUM/PROLINE SYMPORTER-RELATED"/>
    <property type="match status" value="1"/>
</dbReference>
<keyword evidence="9" id="KW-0406">Ion transport</keyword>
<feature type="transmembrane region" description="Helical" evidence="15">
    <location>
        <begin position="378"/>
        <end position="398"/>
    </location>
</feature>
<evidence type="ECO:0000313" key="16">
    <source>
        <dbReference type="EMBL" id="MDA0566335.1"/>
    </source>
</evidence>
<feature type="region of interest" description="Disordered" evidence="14">
    <location>
        <begin position="485"/>
        <end position="531"/>
    </location>
</feature>
<sequence>MNDLAFAGAPGIAVLVAYAVIMLGIGFWVSRSRPGVRDTLDNYYLAGRHLGVLVLFFTLYASQYSGNNVVGYAPAAYRMGFTWWQSVTFMTAIIGGYLLFAPRLYAVAKREGFLTPTDWLLHRFGGRRVGLLAALLMLWALANYLLEQLVAMGHGIAGLTGGTVPYQVGVVGFVVVMLAYSWMGGMRAVAFTDVMQGVTLLIGVAVMLAGGLYLAGGSLGDTVAHVVAAEPEKAAVPPVRDSVNWLSMVVMVGIGAAVYPHAIQRIYASRSERTLKRSLAAMAWMPLITTGVVFLVGFLCIELFPGLGDTESEQLVGMLANEVAGINVFFAAMMVLLFGGVIAAIVSTADSVLLSFSSIVSNDIYRKGFARGGDEGRALLVGKAAGIAAVAVLLALAWNPPTLLVNIFVLKFELLIQIVPAFIVGLYWRRLREAPVFYGMVAGALLAGGLSLAGVEDVYGVHGGLVGLALNTVISVAGSLLPARTPSGPTASAAPIGPSGAEERPAAGREERPEARPDDRPGGAEAPIAGA</sequence>
<evidence type="ECO:0000256" key="8">
    <source>
        <dbReference type="ARBA" id="ARBA00023053"/>
    </source>
</evidence>
<dbReference type="AlphaFoldDB" id="A0A9X3NNP8"/>
<evidence type="ECO:0000256" key="13">
    <source>
        <dbReference type="RuleBase" id="RU362091"/>
    </source>
</evidence>
<comment type="subcellular location">
    <subcellularLocation>
        <location evidence="1">Cell membrane</location>
        <topology evidence="1">Multi-pass membrane protein</topology>
    </subcellularLocation>
</comment>
<proteinExistence type="inferred from homology"/>
<evidence type="ECO:0000313" key="17">
    <source>
        <dbReference type="Proteomes" id="UP001140076"/>
    </source>
</evidence>
<evidence type="ECO:0000256" key="11">
    <source>
        <dbReference type="ARBA" id="ARBA00023201"/>
    </source>
</evidence>
<keyword evidence="4" id="KW-1003">Cell membrane</keyword>
<evidence type="ECO:0000256" key="15">
    <source>
        <dbReference type="SAM" id="Phobius"/>
    </source>
</evidence>
<dbReference type="Proteomes" id="UP001140076">
    <property type="component" value="Unassembled WGS sequence"/>
</dbReference>
<dbReference type="GO" id="GO:0015293">
    <property type="term" value="F:symporter activity"/>
    <property type="evidence" value="ECO:0007669"/>
    <property type="project" value="UniProtKB-KW"/>
</dbReference>
<evidence type="ECO:0000256" key="2">
    <source>
        <dbReference type="ARBA" id="ARBA00006434"/>
    </source>
</evidence>
<keyword evidence="5 15" id="KW-0812">Transmembrane</keyword>
<dbReference type="PROSITE" id="PS50283">
    <property type="entry name" value="NA_SOLUT_SYMP_3"/>
    <property type="match status" value="1"/>
</dbReference>
<comment type="caution">
    <text evidence="16">The sequence shown here is derived from an EMBL/GenBank/DDBJ whole genome shotgun (WGS) entry which is preliminary data.</text>
</comment>
<comment type="similarity">
    <text evidence="2 13">Belongs to the sodium:solute symporter (SSF) (TC 2.A.21) family.</text>
</comment>
<evidence type="ECO:0000256" key="7">
    <source>
        <dbReference type="ARBA" id="ARBA00022989"/>
    </source>
</evidence>
<dbReference type="InterPro" id="IPR050277">
    <property type="entry name" value="Sodium:Solute_Symporter"/>
</dbReference>
<name>A0A9X3NNP8_9ACTN</name>
<feature type="transmembrane region" description="Helical" evidence="15">
    <location>
        <begin position="81"/>
        <end position="100"/>
    </location>
</feature>
<feature type="transmembrane region" description="Helical" evidence="15">
    <location>
        <begin position="42"/>
        <end position="61"/>
    </location>
</feature>
<dbReference type="EMBL" id="JAJAQC010000033">
    <property type="protein sequence ID" value="MDA0566335.1"/>
    <property type="molecule type" value="Genomic_DNA"/>
</dbReference>
<feature type="transmembrane region" description="Helical" evidence="15">
    <location>
        <begin position="129"/>
        <end position="146"/>
    </location>
</feature>